<organism evidence="1 2">
    <name type="scientific">Marasmius crinis-equi</name>
    <dbReference type="NCBI Taxonomy" id="585013"/>
    <lineage>
        <taxon>Eukaryota</taxon>
        <taxon>Fungi</taxon>
        <taxon>Dikarya</taxon>
        <taxon>Basidiomycota</taxon>
        <taxon>Agaricomycotina</taxon>
        <taxon>Agaricomycetes</taxon>
        <taxon>Agaricomycetidae</taxon>
        <taxon>Agaricales</taxon>
        <taxon>Marasmiineae</taxon>
        <taxon>Marasmiaceae</taxon>
        <taxon>Marasmius</taxon>
    </lineage>
</organism>
<evidence type="ECO:0000313" key="1">
    <source>
        <dbReference type="EMBL" id="KAL0565013.1"/>
    </source>
</evidence>
<comment type="caution">
    <text evidence="1">The sequence shown here is derived from an EMBL/GenBank/DDBJ whole genome shotgun (WGS) entry which is preliminary data.</text>
</comment>
<sequence>MSLTAVLTNDFASNPPNEINFNCLDDQCLSILESLELATGLLATSSKEATVRQTINILKKHWPRVWVWLAALSKAFLKTSRLTSLGQETCLRLTQVAKTVFTYPMHAVATARPGEIPETKLKPLLDSTPEILALAAELWLCASAHDLGGSAEAYLHVVGRMLDAQGMVPHPKTGMSYDSYSGRVMKELVNAVHWQRGSWDVPGTLIKTIIRQLDHLSSESFRTVYYAVAFVNCLLREPQMGSLPLSKLISHDAIRWVGAFLRRTVSDSVPATLVEIDSTPRTRVVVECLVFFSFCLAADALFAIQVVETGVLFSIFKARDLLIHDAIINSPNDSHTIACESLLLFSALSKFSIYRPVLVRLVPWVNRVQSRRIDTFDDRGLVVCQSFLTSWDRLKELVSLRRSRKNQVETRAIRSKQKICENQEIGRQIREGYFSRLPRALDFIFIKDQFVSDLYHLNDWITQHFKSWSSKTTTIPIIWIDYNGFPLIPQAQSLEDSTKRLDELGWTDPATYAMGFRMESEVLGVQRGCISAVAVVPGMKKLPLVIGIARTWDY</sequence>
<reference evidence="1 2" key="1">
    <citation type="submission" date="2024-02" db="EMBL/GenBank/DDBJ databases">
        <title>A draft genome for the cacao thread blight pathogen Marasmius crinis-equi.</title>
        <authorList>
            <person name="Cohen S.P."/>
            <person name="Baruah I.K."/>
            <person name="Amoako-Attah I."/>
            <person name="Bukari Y."/>
            <person name="Meinhardt L.W."/>
            <person name="Bailey B.A."/>
        </authorList>
    </citation>
    <scope>NUCLEOTIDE SEQUENCE [LARGE SCALE GENOMIC DNA]</scope>
    <source>
        <strain evidence="1 2">GH-76</strain>
    </source>
</reference>
<accession>A0ABR3EQ49</accession>
<dbReference type="EMBL" id="JBAHYK010002464">
    <property type="protein sequence ID" value="KAL0565013.1"/>
    <property type="molecule type" value="Genomic_DNA"/>
</dbReference>
<evidence type="ECO:0000313" key="2">
    <source>
        <dbReference type="Proteomes" id="UP001465976"/>
    </source>
</evidence>
<keyword evidence="2" id="KW-1185">Reference proteome</keyword>
<name>A0ABR3EQ49_9AGAR</name>
<gene>
    <name evidence="1" type="ORF">V5O48_017020</name>
</gene>
<dbReference type="Proteomes" id="UP001465976">
    <property type="component" value="Unassembled WGS sequence"/>
</dbReference>
<proteinExistence type="predicted"/>
<protein>
    <submittedName>
        <fullName evidence="1">Uncharacterized protein</fullName>
    </submittedName>
</protein>